<evidence type="ECO:0000256" key="1">
    <source>
        <dbReference type="SAM" id="MobiDB-lite"/>
    </source>
</evidence>
<dbReference type="EMBL" id="AGNL01000319">
    <property type="protein sequence ID" value="EJK77860.1"/>
    <property type="molecule type" value="Genomic_DNA"/>
</dbReference>
<comment type="caution">
    <text evidence="2">The sequence shown here is derived from an EMBL/GenBank/DDBJ whole genome shotgun (WGS) entry which is preliminary data.</text>
</comment>
<proteinExistence type="predicted"/>
<reference evidence="2 3" key="1">
    <citation type="journal article" date="2012" name="Genome Biol.">
        <title>Genome and low-iron response of an oceanic diatom adapted to chronic iron limitation.</title>
        <authorList>
            <person name="Lommer M."/>
            <person name="Specht M."/>
            <person name="Roy A.S."/>
            <person name="Kraemer L."/>
            <person name="Andreson R."/>
            <person name="Gutowska M.A."/>
            <person name="Wolf J."/>
            <person name="Bergner S.V."/>
            <person name="Schilhabel M.B."/>
            <person name="Klostermeier U.C."/>
            <person name="Beiko R.G."/>
            <person name="Rosenstiel P."/>
            <person name="Hippler M."/>
            <person name="Laroche J."/>
        </authorList>
    </citation>
    <scope>NUCLEOTIDE SEQUENCE [LARGE SCALE GENOMIC DNA]</scope>
    <source>
        <strain evidence="2 3">CCMP1005</strain>
    </source>
</reference>
<accession>K0TJL1</accession>
<feature type="region of interest" description="Disordered" evidence="1">
    <location>
        <begin position="18"/>
        <end position="85"/>
    </location>
</feature>
<dbReference type="AlphaFoldDB" id="K0TJL1"/>
<name>K0TJL1_THAOC</name>
<gene>
    <name evidence="2" type="ORF">THAOC_00281</name>
</gene>
<protein>
    <submittedName>
        <fullName evidence="2">Uncharacterized protein</fullName>
    </submittedName>
</protein>
<keyword evidence="3" id="KW-1185">Reference proteome</keyword>
<evidence type="ECO:0000313" key="2">
    <source>
        <dbReference type="EMBL" id="EJK77860.1"/>
    </source>
</evidence>
<dbReference type="Proteomes" id="UP000266841">
    <property type="component" value="Unassembled WGS sequence"/>
</dbReference>
<feature type="compositionally biased region" description="Acidic residues" evidence="1">
    <location>
        <begin position="126"/>
        <end position="137"/>
    </location>
</feature>
<feature type="region of interest" description="Disordered" evidence="1">
    <location>
        <begin position="510"/>
        <end position="529"/>
    </location>
</feature>
<evidence type="ECO:0000313" key="3">
    <source>
        <dbReference type="Proteomes" id="UP000266841"/>
    </source>
</evidence>
<organism evidence="2 3">
    <name type="scientific">Thalassiosira oceanica</name>
    <name type="common">Marine diatom</name>
    <dbReference type="NCBI Taxonomy" id="159749"/>
    <lineage>
        <taxon>Eukaryota</taxon>
        <taxon>Sar</taxon>
        <taxon>Stramenopiles</taxon>
        <taxon>Ochrophyta</taxon>
        <taxon>Bacillariophyta</taxon>
        <taxon>Coscinodiscophyceae</taxon>
        <taxon>Thalassiosirophycidae</taxon>
        <taxon>Thalassiosirales</taxon>
        <taxon>Thalassiosiraceae</taxon>
        <taxon>Thalassiosira</taxon>
    </lineage>
</organism>
<sequence>MILKWAYLMPDTHGGSGAGGMSAEMADAVQQAVQRRHQTVDRRNGGRGGGRGGVRRGERGGGRGGGRLRHGHGRGAASATDASQRLQSIQALNQAREARLRNEQVFGARTPAADTDLAISSHLDASQEDSDDDDEFPEQPALRLPGERGGSSSSQRLPPLPPLADPSMSESEDDADLGLGGDFSDGADDAEHYAAERYPIHERISFYLRGDKISNKNRPFVEACLVFEAGVYVLSLGQLSAEDKNSQMFNRYKELVESIEDDKLEGNIRSTMLERTYQAKTTLQGSSLITKFNEIRSDLRNHYVPKMPANLSSLPSGKDLKSAYEKLIGERWKTLNVSAILFGFACTRVTHPCFQPELEDETLENAIEHMNTHDPIWWQTVSEKSWKKENRVRYILCLKVHRNSKEISRDCTSEAPGVTRTTQRQMAGARNAVARATAVKEAQQGDALYQAEKRLRVEVVRQAIDQRQTEQIEKQLELYSKYKDSYILSIGEESYHKKVTELLAMLKPPSPLDFGGLTGLSTSSEDSEA</sequence>
<feature type="compositionally biased region" description="Polar residues" evidence="1">
    <location>
        <begin position="519"/>
        <end position="529"/>
    </location>
</feature>
<feature type="region of interest" description="Disordered" evidence="1">
    <location>
        <begin position="123"/>
        <end position="188"/>
    </location>
</feature>